<dbReference type="AlphaFoldDB" id="A0A9N9JTT3"/>
<comment type="caution">
    <text evidence="1">The sequence shown here is derived from an EMBL/GenBank/DDBJ whole genome shotgun (WGS) entry which is preliminary data.</text>
</comment>
<evidence type="ECO:0000313" key="2">
    <source>
        <dbReference type="Proteomes" id="UP000789405"/>
    </source>
</evidence>
<name>A0A9N9JTT3_9GLOM</name>
<reference evidence="1" key="1">
    <citation type="submission" date="2021-06" db="EMBL/GenBank/DDBJ databases">
        <authorList>
            <person name="Kallberg Y."/>
            <person name="Tangrot J."/>
            <person name="Rosling A."/>
        </authorList>
    </citation>
    <scope>NUCLEOTIDE SEQUENCE</scope>
    <source>
        <strain evidence="1">MA453B</strain>
    </source>
</reference>
<sequence>DSVIFNFVHTSMANSYSSNSANKSKIILNIFTNKQKLRIIYQCLGKIISSQDDRRCKSVSDFIIYENQIELSSQRNISTLGITF</sequence>
<feature type="non-terminal residue" evidence="1">
    <location>
        <position position="1"/>
    </location>
</feature>
<proteinExistence type="predicted"/>
<dbReference type="EMBL" id="CAJVPY010030749">
    <property type="protein sequence ID" value="CAG8795764.1"/>
    <property type="molecule type" value="Genomic_DNA"/>
</dbReference>
<dbReference type="Proteomes" id="UP000789405">
    <property type="component" value="Unassembled WGS sequence"/>
</dbReference>
<gene>
    <name evidence="1" type="ORF">DERYTH_LOCUS22339</name>
</gene>
<keyword evidence="2" id="KW-1185">Reference proteome</keyword>
<evidence type="ECO:0000313" key="1">
    <source>
        <dbReference type="EMBL" id="CAG8795764.1"/>
    </source>
</evidence>
<protein>
    <submittedName>
        <fullName evidence="1">26633_t:CDS:1</fullName>
    </submittedName>
</protein>
<accession>A0A9N9JTT3</accession>
<organism evidence="1 2">
    <name type="scientific">Dentiscutata erythropus</name>
    <dbReference type="NCBI Taxonomy" id="1348616"/>
    <lineage>
        <taxon>Eukaryota</taxon>
        <taxon>Fungi</taxon>
        <taxon>Fungi incertae sedis</taxon>
        <taxon>Mucoromycota</taxon>
        <taxon>Glomeromycotina</taxon>
        <taxon>Glomeromycetes</taxon>
        <taxon>Diversisporales</taxon>
        <taxon>Gigasporaceae</taxon>
        <taxon>Dentiscutata</taxon>
    </lineage>
</organism>